<comment type="caution">
    <text evidence="1">The sequence shown here is derived from an EMBL/GenBank/DDBJ whole genome shotgun (WGS) entry which is preliminary data.</text>
</comment>
<protein>
    <submittedName>
        <fullName evidence="1">Uncharacterized protein</fullName>
    </submittedName>
</protein>
<dbReference type="EMBL" id="JRRC01099653">
    <property type="protein sequence ID" value="KHF99875.1"/>
    <property type="molecule type" value="Genomic_DNA"/>
</dbReference>
<dbReference type="AlphaFoldDB" id="A0A0B0MLS8"/>
<gene>
    <name evidence="1" type="ORF">F383_17184</name>
</gene>
<dbReference type="Proteomes" id="UP000032142">
    <property type="component" value="Unassembled WGS sequence"/>
</dbReference>
<sequence length="22" mass="2609">MCRLQYIFGNVEFGYVIKAMLI</sequence>
<organism evidence="1 2">
    <name type="scientific">Gossypium arboreum</name>
    <name type="common">Tree cotton</name>
    <name type="synonym">Gossypium nanking</name>
    <dbReference type="NCBI Taxonomy" id="29729"/>
    <lineage>
        <taxon>Eukaryota</taxon>
        <taxon>Viridiplantae</taxon>
        <taxon>Streptophyta</taxon>
        <taxon>Embryophyta</taxon>
        <taxon>Tracheophyta</taxon>
        <taxon>Spermatophyta</taxon>
        <taxon>Magnoliopsida</taxon>
        <taxon>eudicotyledons</taxon>
        <taxon>Gunneridae</taxon>
        <taxon>Pentapetalae</taxon>
        <taxon>rosids</taxon>
        <taxon>malvids</taxon>
        <taxon>Malvales</taxon>
        <taxon>Malvaceae</taxon>
        <taxon>Malvoideae</taxon>
        <taxon>Gossypium</taxon>
    </lineage>
</organism>
<name>A0A0B0MLS8_GOSAR</name>
<proteinExistence type="predicted"/>
<accession>A0A0B0MLS8</accession>
<keyword evidence="2" id="KW-1185">Reference proteome</keyword>
<evidence type="ECO:0000313" key="1">
    <source>
        <dbReference type="EMBL" id="KHF99875.1"/>
    </source>
</evidence>
<evidence type="ECO:0000313" key="2">
    <source>
        <dbReference type="Proteomes" id="UP000032142"/>
    </source>
</evidence>
<reference evidence="2" key="1">
    <citation type="submission" date="2014-09" db="EMBL/GenBank/DDBJ databases">
        <authorList>
            <person name="Mudge J."/>
            <person name="Ramaraj T."/>
            <person name="Lindquist I.E."/>
            <person name="Bharti A.K."/>
            <person name="Sundararajan A."/>
            <person name="Cameron C.T."/>
            <person name="Woodward J.E."/>
            <person name="May G.D."/>
            <person name="Brubaker C."/>
            <person name="Broadhvest J."/>
            <person name="Wilkins T.A."/>
        </authorList>
    </citation>
    <scope>NUCLEOTIDE SEQUENCE</scope>
    <source>
        <strain evidence="2">cv. AKA8401</strain>
    </source>
</reference>